<name>A0A642V2Z4_9ASCO</name>
<dbReference type="Proteomes" id="UP000761534">
    <property type="component" value="Unassembled WGS sequence"/>
</dbReference>
<reference evidence="3" key="1">
    <citation type="journal article" date="2019" name="G3 (Bethesda)">
        <title>Genome Assemblies of Two Rare Opportunistic Yeast Pathogens: Diutina rugosa (syn. Candida rugosa) and Trichomonascus ciferrii (syn. Candida ciferrii).</title>
        <authorList>
            <person name="Mixao V."/>
            <person name="Saus E."/>
            <person name="Hansen A.P."/>
            <person name="Lass-Florl C."/>
            <person name="Gabaldon T."/>
        </authorList>
    </citation>
    <scope>NUCLEOTIDE SEQUENCE</scope>
    <source>
        <strain evidence="3">CBS 4856</strain>
    </source>
</reference>
<feature type="region of interest" description="Disordered" evidence="1">
    <location>
        <begin position="161"/>
        <end position="246"/>
    </location>
</feature>
<evidence type="ECO:0000256" key="1">
    <source>
        <dbReference type="SAM" id="MobiDB-lite"/>
    </source>
</evidence>
<keyword evidence="2" id="KW-0812">Transmembrane</keyword>
<organism evidence="3 4">
    <name type="scientific">Trichomonascus ciferrii</name>
    <dbReference type="NCBI Taxonomy" id="44093"/>
    <lineage>
        <taxon>Eukaryota</taxon>
        <taxon>Fungi</taxon>
        <taxon>Dikarya</taxon>
        <taxon>Ascomycota</taxon>
        <taxon>Saccharomycotina</taxon>
        <taxon>Dipodascomycetes</taxon>
        <taxon>Dipodascales</taxon>
        <taxon>Trichomonascaceae</taxon>
        <taxon>Trichomonascus</taxon>
        <taxon>Trichomonascus ciferrii complex</taxon>
    </lineage>
</organism>
<feature type="region of interest" description="Disordered" evidence="1">
    <location>
        <begin position="308"/>
        <end position="417"/>
    </location>
</feature>
<feature type="compositionally biased region" description="Polar residues" evidence="1">
    <location>
        <begin position="386"/>
        <end position="398"/>
    </location>
</feature>
<proteinExistence type="predicted"/>
<keyword evidence="2" id="KW-0472">Membrane</keyword>
<evidence type="ECO:0000256" key="2">
    <source>
        <dbReference type="SAM" id="Phobius"/>
    </source>
</evidence>
<comment type="caution">
    <text evidence="3">The sequence shown here is derived from an EMBL/GenBank/DDBJ whole genome shotgun (WGS) entry which is preliminary data.</text>
</comment>
<dbReference type="EMBL" id="SWFS01000319">
    <property type="protein sequence ID" value="KAA8910217.1"/>
    <property type="molecule type" value="Genomic_DNA"/>
</dbReference>
<accession>A0A642V2Z4</accession>
<keyword evidence="2" id="KW-1133">Transmembrane helix</keyword>
<sequence length="417" mass="46210">MNMIYLYVFGLVVAVTLVRSQAFGYLWDMASFPFKTLLLVTGPLEVFCALVERTGMPFSSMLGLYCFAVMYFNIVVCVSILRIPTFLTVLSDAISSETDSRLSAVDQYQAFLADIVGAPVSRLQAALSSKYQNSLAMGTVSGDSPFLNLLLSSALTRFLTDAGSPPSSPHPARQSNRQRAPSRPPPLQSAAHTPPSVVSPTQPQPQPHSPAQPLIRPHAPAQPSSLHAPPYPTDTNGHHHHSRNQATPVAGGEYVDIELPYESDVFYDTDEPSTYDPQLYQRGQNNVSLNSTPPMTAVDEIVIEDDVDSTTGRQGRHYNHLLNRSRSESRGGRHRRSRRTASDNALEPMMPNYTYTPPPQHHYPRSVEKKYSSPQLANHNDYDSMTKIQNPDGSTVNIDTRFLTPKLPINDYSRKRA</sequence>
<gene>
    <name evidence="3" type="ORF">TRICI_004235</name>
</gene>
<feature type="transmembrane region" description="Helical" evidence="2">
    <location>
        <begin position="62"/>
        <end position="81"/>
    </location>
</feature>
<evidence type="ECO:0000313" key="4">
    <source>
        <dbReference type="Proteomes" id="UP000761534"/>
    </source>
</evidence>
<protein>
    <submittedName>
        <fullName evidence="3">Uncharacterized protein</fullName>
    </submittedName>
</protein>
<keyword evidence="4" id="KW-1185">Reference proteome</keyword>
<dbReference type="AlphaFoldDB" id="A0A642V2Z4"/>
<feature type="compositionally biased region" description="Low complexity" evidence="1">
    <location>
        <begin position="192"/>
        <end position="201"/>
    </location>
</feature>
<dbReference type="VEuPathDB" id="FungiDB:TRICI_004235"/>
<evidence type="ECO:0000313" key="3">
    <source>
        <dbReference type="EMBL" id="KAA8910217.1"/>
    </source>
</evidence>